<keyword evidence="3" id="KW-1185">Reference proteome</keyword>
<dbReference type="PROSITE" id="PS51186">
    <property type="entry name" value="GNAT"/>
    <property type="match status" value="1"/>
</dbReference>
<protein>
    <submittedName>
        <fullName evidence="2">GNAT family N-acetyltransferase</fullName>
    </submittedName>
</protein>
<evidence type="ECO:0000313" key="3">
    <source>
        <dbReference type="Proteomes" id="UP001474120"/>
    </source>
</evidence>
<dbReference type="Pfam" id="PF13302">
    <property type="entry name" value="Acetyltransf_3"/>
    <property type="match status" value="1"/>
</dbReference>
<dbReference type="PANTHER" id="PTHR43792:SF1">
    <property type="entry name" value="N-ACETYLTRANSFERASE DOMAIN-CONTAINING PROTEIN"/>
    <property type="match status" value="1"/>
</dbReference>
<dbReference type="Proteomes" id="UP001474120">
    <property type="component" value="Unassembled WGS sequence"/>
</dbReference>
<feature type="domain" description="N-acetyltransferase" evidence="1">
    <location>
        <begin position="16"/>
        <end position="176"/>
    </location>
</feature>
<evidence type="ECO:0000259" key="1">
    <source>
        <dbReference type="PROSITE" id="PS51186"/>
    </source>
</evidence>
<dbReference type="RefSeq" id="WP_342161450.1">
    <property type="nucleotide sequence ID" value="NZ_JBCDNA010000003.1"/>
</dbReference>
<dbReference type="Gene3D" id="3.40.630.30">
    <property type="match status" value="1"/>
</dbReference>
<sequence length="179" mass="20771">MNFTFKPFPEITTTRLKLRDYCEDDYTRVFFLRSDSEVTKFIKREHPKALEDAMDFVKKVQNSMADGANVNWAICQHEKPEMIGSICLWNFSKDLKTGEIGYDLHPNYQNKGFMNEALQAVLGFGFETLKLNHIKAYTHHANENSINLLKKNGFVILAEEKDPDNEDNIILSLSNREFL</sequence>
<organism evidence="2 3">
    <name type="scientific">Lutimonas vermicola</name>
    <dbReference type="NCBI Taxonomy" id="414288"/>
    <lineage>
        <taxon>Bacteria</taxon>
        <taxon>Pseudomonadati</taxon>
        <taxon>Bacteroidota</taxon>
        <taxon>Flavobacteriia</taxon>
        <taxon>Flavobacteriales</taxon>
        <taxon>Flavobacteriaceae</taxon>
        <taxon>Lutimonas</taxon>
    </lineage>
</organism>
<dbReference type="EMBL" id="JBCDNA010000003">
    <property type="protein sequence ID" value="MEL4457287.1"/>
    <property type="molecule type" value="Genomic_DNA"/>
</dbReference>
<evidence type="ECO:0000313" key="2">
    <source>
        <dbReference type="EMBL" id="MEL4457287.1"/>
    </source>
</evidence>
<gene>
    <name evidence="2" type="ORF">AABB81_15375</name>
</gene>
<proteinExistence type="predicted"/>
<dbReference type="PANTHER" id="PTHR43792">
    <property type="entry name" value="GNAT FAMILY, PUTATIVE (AFU_ORTHOLOGUE AFUA_3G00765)-RELATED-RELATED"/>
    <property type="match status" value="1"/>
</dbReference>
<name>A0ABU9L655_9FLAO</name>
<dbReference type="InterPro" id="IPR000182">
    <property type="entry name" value="GNAT_dom"/>
</dbReference>
<dbReference type="InterPro" id="IPR051531">
    <property type="entry name" value="N-acetyltransferase"/>
</dbReference>
<accession>A0ABU9L655</accession>
<dbReference type="SUPFAM" id="SSF55729">
    <property type="entry name" value="Acyl-CoA N-acyltransferases (Nat)"/>
    <property type="match status" value="1"/>
</dbReference>
<dbReference type="InterPro" id="IPR016181">
    <property type="entry name" value="Acyl_CoA_acyltransferase"/>
</dbReference>
<reference evidence="2 3" key="1">
    <citation type="submission" date="2024-04" db="EMBL/GenBank/DDBJ databases">
        <title>whole genome sequencing of Lutimonas vermicola strain IMCC1616.</title>
        <authorList>
            <person name="Bae S.S."/>
        </authorList>
    </citation>
    <scope>NUCLEOTIDE SEQUENCE [LARGE SCALE GENOMIC DNA]</scope>
    <source>
        <strain evidence="2 3">IMCC1616</strain>
    </source>
</reference>
<comment type="caution">
    <text evidence="2">The sequence shown here is derived from an EMBL/GenBank/DDBJ whole genome shotgun (WGS) entry which is preliminary data.</text>
</comment>